<accession>A0A317WXE1</accession>
<dbReference type="AlphaFoldDB" id="A0A317WXE1"/>
<name>A0A317WXE1_9EURO</name>
<dbReference type="Proteomes" id="UP000246702">
    <property type="component" value="Unassembled WGS sequence"/>
</dbReference>
<organism evidence="2 3">
    <name type="scientific">Aspergillus sclerotioniger CBS 115572</name>
    <dbReference type="NCBI Taxonomy" id="1450535"/>
    <lineage>
        <taxon>Eukaryota</taxon>
        <taxon>Fungi</taxon>
        <taxon>Dikarya</taxon>
        <taxon>Ascomycota</taxon>
        <taxon>Pezizomycotina</taxon>
        <taxon>Eurotiomycetes</taxon>
        <taxon>Eurotiomycetidae</taxon>
        <taxon>Eurotiales</taxon>
        <taxon>Aspergillaceae</taxon>
        <taxon>Aspergillus</taxon>
        <taxon>Aspergillus subgen. Circumdati</taxon>
    </lineage>
</organism>
<proteinExistence type="predicted"/>
<comment type="caution">
    <text evidence="2">The sequence shown here is derived from an EMBL/GenBank/DDBJ whole genome shotgun (WGS) entry which is preliminary data.</text>
</comment>
<keyword evidence="3" id="KW-1185">Reference proteome</keyword>
<protein>
    <submittedName>
        <fullName evidence="2">Uncharacterized protein</fullName>
    </submittedName>
</protein>
<dbReference type="GeneID" id="37118325"/>
<evidence type="ECO:0000313" key="2">
    <source>
        <dbReference type="EMBL" id="PWY90561.1"/>
    </source>
</evidence>
<dbReference type="EMBL" id="MSFK01000010">
    <property type="protein sequence ID" value="PWY90561.1"/>
    <property type="molecule type" value="Genomic_DNA"/>
</dbReference>
<evidence type="ECO:0000313" key="3">
    <source>
        <dbReference type="Proteomes" id="UP000246702"/>
    </source>
</evidence>
<gene>
    <name evidence="2" type="ORF">BO94DRAFT_593442</name>
</gene>
<reference evidence="2 3" key="1">
    <citation type="submission" date="2016-12" db="EMBL/GenBank/DDBJ databases">
        <title>The genomes of Aspergillus section Nigri reveals drivers in fungal speciation.</title>
        <authorList>
            <consortium name="DOE Joint Genome Institute"/>
            <person name="Vesth T.C."/>
            <person name="Nybo J."/>
            <person name="Theobald S."/>
            <person name="Brandl J."/>
            <person name="Frisvad J.C."/>
            <person name="Nielsen K.F."/>
            <person name="Lyhne E.K."/>
            <person name="Kogle M.E."/>
            <person name="Kuo A."/>
            <person name="Riley R."/>
            <person name="Clum A."/>
            <person name="Nolan M."/>
            <person name="Lipzen A."/>
            <person name="Salamov A."/>
            <person name="Henrissat B."/>
            <person name="Wiebenga A."/>
            <person name="De Vries R.P."/>
            <person name="Grigoriev I.V."/>
            <person name="Mortensen U.H."/>
            <person name="Andersen M.R."/>
            <person name="Baker S.E."/>
        </authorList>
    </citation>
    <scope>NUCLEOTIDE SEQUENCE [LARGE SCALE GENOMIC DNA]</scope>
    <source>
        <strain evidence="2 3">CBS 115572</strain>
    </source>
</reference>
<evidence type="ECO:0000256" key="1">
    <source>
        <dbReference type="SAM" id="MobiDB-lite"/>
    </source>
</evidence>
<dbReference type="RefSeq" id="XP_025468939.1">
    <property type="nucleotide sequence ID" value="XM_025616182.1"/>
</dbReference>
<feature type="region of interest" description="Disordered" evidence="1">
    <location>
        <begin position="98"/>
        <end position="131"/>
    </location>
</feature>
<sequence>MAQQSRNSNVGALRGNAYEVKVMNSGIVCFKAPLLPVWLCSFVLPDTCAWPVSCQCNFSRQARSQEGHRHHPQGSRGHFTDRPYTVLKVSFRSLSNKPVSRVNPVEQLSRAENGEGGPGLNKNPADVSGDSSHEVNIRWGITVPAPQELDQHGHGSKQPHPYIGDSLTRVDIVRLGKMVDGHHRISLEAWIAPHFSHRGKKLRVRVMVNLLPALMSESRTGIESSHRRIGRSSMFMTVWAWMMRSASRVCLEIPAGCHILATTLGAHKLIHKVSGIIRRRNTSSDQISVQLQLPQSPIDTMHRVVFKHTAHRTLMVVPMRV</sequence>